<dbReference type="RefSeq" id="WP_191593320.1">
    <property type="nucleotide sequence ID" value="NZ_JACYFC010000001.1"/>
</dbReference>
<gene>
    <name evidence="2" type="ORF">IF202_02670</name>
</gene>
<evidence type="ECO:0008006" key="4">
    <source>
        <dbReference type="Google" id="ProtNLM"/>
    </source>
</evidence>
<name>A0ABR8NWS0_9GAMM</name>
<proteinExistence type="predicted"/>
<dbReference type="Proteomes" id="UP000604161">
    <property type="component" value="Unassembled WGS sequence"/>
</dbReference>
<feature type="chain" id="PRO_5046974110" description="Porin" evidence="1">
    <location>
        <begin position="26"/>
        <end position="288"/>
    </location>
</feature>
<accession>A0ABR8NWS0</accession>
<evidence type="ECO:0000313" key="2">
    <source>
        <dbReference type="EMBL" id="MBD5769944.1"/>
    </source>
</evidence>
<dbReference type="EMBL" id="JACYFC010000001">
    <property type="protein sequence ID" value="MBD5769944.1"/>
    <property type="molecule type" value="Genomic_DNA"/>
</dbReference>
<reference evidence="2 3" key="1">
    <citation type="submission" date="2020-09" db="EMBL/GenBank/DDBJ databases">
        <title>Marinomonas sp. nov., isolated from the cysticercosis algae of Qingdao, China.</title>
        <authorList>
            <person name="Sun X."/>
        </authorList>
    </citation>
    <scope>NUCLEOTIDE SEQUENCE [LARGE SCALE GENOMIC DNA]</scope>
    <source>
        <strain evidence="2 3">SM2066</strain>
    </source>
</reference>
<feature type="signal peptide" evidence="1">
    <location>
        <begin position="1"/>
        <end position="25"/>
    </location>
</feature>
<evidence type="ECO:0000313" key="3">
    <source>
        <dbReference type="Proteomes" id="UP000604161"/>
    </source>
</evidence>
<keyword evidence="3" id="KW-1185">Reference proteome</keyword>
<comment type="caution">
    <text evidence="2">The sequence shown here is derived from an EMBL/GenBank/DDBJ whole genome shotgun (WGS) entry which is preliminary data.</text>
</comment>
<sequence>MKAIKLASIFAVSAVAAAVSTTTLAAEPVFKGTAGLEYKAFADDAGTDAANSQGEVNIIGDTGLVYFDLDMEGATTSSDGGFDLDEIYVKTGAVMFGDFDGSLADAAAFSAGVEEDNDDAKEDLGDDLAIRYAVSDSLTIAAEIAEGDSTGTASFAFETQVDIATIGVSGAYKFTSDIDNVILTLGVSVPVGDMLSVSAFYQGGSLADADVSNIGLGLDLAITEEFTAALQHYSQEGESAVGTDYADQGVTEATLNYQPGDIRYYFSYVDYEADATADYSVVGAEASF</sequence>
<keyword evidence="1" id="KW-0732">Signal</keyword>
<evidence type="ECO:0000256" key="1">
    <source>
        <dbReference type="SAM" id="SignalP"/>
    </source>
</evidence>
<organism evidence="2 3">
    <name type="scientific">Marinomonas colpomeniae</name>
    <dbReference type="NCBI Taxonomy" id="2774408"/>
    <lineage>
        <taxon>Bacteria</taxon>
        <taxon>Pseudomonadati</taxon>
        <taxon>Pseudomonadota</taxon>
        <taxon>Gammaproteobacteria</taxon>
        <taxon>Oceanospirillales</taxon>
        <taxon>Oceanospirillaceae</taxon>
        <taxon>Marinomonas</taxon>
    </lineage>
</organism>
<protein>
    <recommendedName>
        <fullName evidence="4">Porin</fullName>
    </recommendedName>
</protein>